<dbReference type="Proteomes" id="UP001055200">
    <property type="component" value="Chromosome"/>
</dbReference>
<protein>
    <submittedName>
        <fullName evidence="2">Excisionase family DNA-binding protein</fullName>
    </submittedName>
</protein>
<dbReference type="GO" id="GO:0003677">
    <property type="term" value="F:DNA binding"/>
    <property type="evidence" value="ECO:0007669"/>
    <property type="project" value="UniProtKB-KW"/>
</dbReference>
<dbReference type="InterPro" id="IPR010093">
    <property type="entry name" value="SinI_DNA-bd"/>
</dbReference>
<organism evidence="2 3">
    <name type="scientific">Mycolicibacillus parakoreensis</name>
    <dbReference type="NCBI Taxonomy" id="1069221"/>
    <lineage>
        <taxon>Bacteria</taxon>
        <taxon>Bacillati</taxon>
        <taxon>Actinomycetota</taxon>
        <taxon>Actinomycetes</taxon>
        <taxon>Mycobacteriales</taxon>
        <taxon>Mycobacteriaceae</taxon>
        <taxon>Mycolicibacillus</taxon>
    </lineage>
</organism>
<dbReference type="Pfam" id="PF12728">
    <property type="entry name" value="HTH_17"/>
    <property type="match status" value="1"/>
</dbReference>
<dbReference type="SUPFAM" id="SSF46955">
    <property type="entry name" value="Putative DNA-binding domain"/>
    <property type="match status" value="1"/>
</dbReference>
<accession>A0ABY3TV01</accession>
<evidence type="ECO:0000313" key="2">
    <source>
        <dbReference type="EMBL" id="ULN51539.1"/>
    </source>
</evidence>
<name>A0ABY3TV01_9MYCO</name>
<keyword evidence="3" id="KW-1185">Reference proteome</keyword>
<gene>
    <name evidence="2" type="ORF">MIU77_11535</name>
</gene>
<dbReference type="NCBIfam" id="TIGR01764">
    <property type="entry name" value="excise"/>
    <property type="match status" value="1"/>
</dbReference>
<dbReference type="RefSeq" id="WP_240169822.1">
    <property type="nucleotide sequence ID" value="NZ_CP092365.1"/>
</dbReference>
<reference evidence="2" key="1">
    <citation type="submission" date="2022-08" db="EMBL/GenBank/DDBJ databases">
        <title>Complete genome sequence of 14 non-tuberculosis mycobacteria type-strains.</title>
        <authorList>
            <person name="Igarashi Y."/>
            <person name="Osugi A."/>
            <person name="Mitarai S."/>
        </authorList>
    </citation>
    <scope>NUCLEOTIDE SEQUENCE</scope>
    <source>
        <strain evidence="2">DSM 45575</strain>
    </source>
</reference>
<proteinExistence type="predicted"/>
<dbReference type="EMBL" id="CP092365">
    <property type="protein sequence ID" value="ULN51539.1"/>
    <property type="molecule type" value="Genomic_DNA"/>
</dbReference>
<dbReference type="InterPro" id="IPR041657">
    <property type="entry name" value="HTH_17"/>
</dbReference>
<feature type="domain" description="Helix-turn-helix" evidence="1">
    <location>
        <begin position="11"/>
        <end position="55"/>
    </location>
</feature>
<evidence type="ECO:0000313" key="3">
    <source>
        <dbReference type="Proteomes" id="UP001055200"/>
    </source>
</evidence>
<keyword evidence="2" id="KW-0238">DNA-binding</keyword>
<sequence length="64" mass="7148">MPSTKVGRRYVRLKEAADYLDVTERTVRQMISDGRLTGYRSGARLVRVDLNDIDTAMKPYGGGA</sequence>
<dbReference type="InterPro" id="IPR009061">
    <property type="entry name" value="DNA-bd_dom_put_sf"/>
</dbReference>
<evidence type="ECO:0000259" key="1">
    <source>
        <dbReference type="Pfam" id="PF12728"/>
    </source>
</evidence>